<evidence type="ECO:0000256" key="1">
    <source>
        <dbReference type="SAM" id="MobiDB-lite"/>
    </source>
</evidence>
<organism evidence="2 3">
    <name type="scientific">Eumeta variegata</name>
    <name type="common">Bagworm moth</name>
    <name type="synonym">Eumeta japonica</name>
    <dbReference type="NCBI Taxonomy" id="151549"/>
    <lineage>
        <taxon>Eukaryota</taxon>
        <taxon>Metazoa</taxon>
        <taxon>Ecdysozoa</taxon>
        <taxon>Arthropoda</taxon>
        <taxon>Hexapoda</taxon>
        <taxon>Insecta</taxon>
        <taxon>Pterygota</taxon>
        <taxon>Neoptera</taxon>
        <taxon>Endopterygota</taxon>
        <taxon>Lepidoptera</taxon>
        <taxon>Glossata</taxon>
        <taxon>Ditrysia</taxon>
        <taxon>Tineoidea</taxon>
        <taxon>Psychidae</taxon>
        <taxon>Oiketicinae</taxon>
        <taxon>Eumeta</taxon>
    </lineage>
</organism>
<reference evidence="2 3" key="1">
    <citation type="journal article" date="2019" name="Commun. Biol.">
        <title>The bagworm genome reveals a unique fibroin gene that provides high tensile strength.</title>
        <authorList>
            <person name="Kono N."/>
            <person name="Nakamura H."/>
            <person name="Ohtoshi R."/>
            <person name="Tomita M."/>
            <person name="Numata K."/>
            <person name="Arakawa K."/>
        </authorList>
    </citation>
    <scope>NUCLEOTIDE SEQUENCE [LARGE SCALE GENOMIC DNA]</scope>
</reference>
<gene>
    <name evidence="2" type="ORF">EVAR_8220_1</name>
</gene>
<name>A0A4C1TJ20_EUMVA</name>
<sequence length="236" mass="25952">MAYSSNAAETKEGSGSAIAAQYITRRQFRAAKFKRYAQAGRQNTIRSFGRRYLAISVRSRDGSLVANNYSPSGEWSTRKRALTSTNSGGRRRPVRTAASAVRLSCDGAGTFTDLTARIKIIDVFRDHFSKQVLFIHDGGVATTDEFRLHGSGAPIDNTAENPLVFHRYVFLLPASFTIVQRICALLRYIVKNIVKYFAKCEHASELSDAEWRTGGARCGGAALTRRPARALSAPPT</sequence>
<evidence type="ECO:0000313" key="3">
    <source>
        <dbReference type="Proteomes" id="UP000299102"/>
    </source>
</evidence>
<keyword evidence="3" id="KW-1185">Reference proteome</keyword>
<dbReference type="AlphaFoldDB" id="A0A4C1TJ20"/>
<dbReference type="EMBL" id="BGZK01000056">
    <property type="protein sequence ID" value="GBP13301.1"/>
    <property type="molecule type" value="Genomic_DNA"/>
</dbReference>
<comment type="caution">
    <text evidence="2">The sequence shown here is derived from an EMBL/GenBank/DDBJ whole genome shotgun (WGS) entry which is preliminary data.</text>
</comment>
<proteinExistence type="predicted"/>
<protein>
    <submittedName>
        <fullName evidence="2">Uncharacterized protein</fullName>
    </submittedName>
</protein>
<dbReference type="Proteomes" id="UP000299102">
    <property type="component" value="Unassembled WGS sequence"/>
</dbReference>
<feature type="region of interest" description="Disordered" evidence="1">
    <location>
        <begin position="71"/>
        <end position="93"/>
    </location>
</feature>
<accession>A0A4C1TJ20</accession>
<evidence type="ECO:0000313" key="2">
    <source>
        <dbReference type="EMBL" id="GBP13301.1"/>
    </source>
</evidence>